<name>A0AAF0UIB7_SOLVR</name>
<dbReference type="Proteomes" id="UP001234989">
    <property type="component" value="Chromosome 9"/>
</dbReference>
<keyword evidence="3" id="KW-1185">Reference proteome</keyword>
<gene>
    <name evidence="2" type="ORF">MTR67_040285</name>
</gene>
<evidence type="ECO:0000256" key="1">
    <source>
        <dbReference type="SAM" id="MobiDB-lite"/>
    </source>
</evidence>
<evidence type="ECO:0000313" key="3">
    <source>
        <dbReference type="Proteomes" id="UP001234989"/>
    </source>
</evidence>
<dbReference type="PANTHER" id="PTHR35218:SF7">
    <property type="entry name" value="ENDONUCLEASE_EXONUCLEASE_PHOSPHATASE"/>
    <property type="match status" value="1"/>
</dbReference>
<dbReference type="EMBL" id="CP133620">
    <property type="protein sequence ID" value="WMV46900.1"/>
    <property type="molecule type" value="Genomic_DNA"/>
</dbReference>
<feature type="region of interest" description="Disordered" evidence="1">
    <location>
        <begin position="1"/>
        <end position="28"/>
    </location>
</feature>
<protein>
    <recommendedName>
        <fullName evidence="4">Non-LTR retroelement reverse transcriptase</fullName>
    </recommendedName>
</protein>
<accession>A0AAF0UIB7</accession>
<dbReference type="PANTHER" id="PTHR35218">
    <property type="entry name" value="RNASE H DOMAIN-CONTAINING PROTEIN"/>
    <property type="match status" value="1"/>
</dbReference>
<evidence type="ECO:0000313" key="2">
    <source>
        <dbReference type="EMBL" id="WMV46900.1"/>
    </source>
</evidence>
<reference evidence="2" key="1">
    <citation type="submission" date="2023-08" db="EMBL/GenBank/DDBJ databases">
        <title>A de novo genome assembly of Solanum verrucosum Schlechtendal, a Mexican diploid species geographically isolated from the other diploid A-genome species in potato relatives.</title>
        <authorList>
            <person name="Hosaka K."/>
        </authorList>
    </citation>
    <scope>NUCLEOTIDE SEQUENCE</scope>
    <source>
        <tissue evidence="2">Young leaves</tissue>
    </source>
</reference>
<sequence>MEFEEVSRNEEIAGGRDQGESENQRPDFKLQGNTRISTVEQRLGFWLKLPSFGPMTFIIGRLSHHICISKICSISTLLGFFSREPKLWGTVEEYFQQLWGNRWVGGVWMESIGRSRGIIVLCDKREWKGELINSGSQMLTCKLSGISQDLTWYLTVVYSECDRKEKEELWWEISSIRGICEGPWVISGDFNVSKFPSERTNYNRITRAMTDLNQCINDLELLDPPLSGGYTWRRGQNHSCATRIDRFLLSS</sequence>
<dbReference type="SUPFAM" id="SSF56219">
    <property type="entry name" value="DNase I-like"/>
    <property type="match status" value="1"/>
</dbReference>
<dbReference type="AlphaFoldDB" id="A0AAF0UIB7"/>
<evidence type="ECO:0008006" key="4">
    <source>
        <dbReference type="Google" id="ProtNLM"/>
    </source>
</evidence>
<organism evidence="2 3">
    <name type="scientific">Solanum verrucosum</name>
    <dbReference type="NCBI Taxonomy" id="315347"/>
    <lineage>
        <taxon>Eukaryota</taxon>
        <taxon>Viridiplantae</taxon>
        <taxon>Streptophyta</taxon>
        <taxon>Embryophyta</taxon>
        <taxon>Tracheophyta</taxon>
        <taxon>Spermatophyta</taxon>
        <taxon>Magnoliopsida</taxon>
        <taxon>eudicotyledons</taxon>
        <taxon>Gunneridae</taxon>
        <taxon>Pentapetalae</taxon>
        <taxon>asterids</taxon>
        <taxon>lamiids</taxon>
        <taxon>Solanales</taxon>
        <taxon>Solanaceae</taxon>
        <taxon>Solanoideae</taxon>
        <taxon>Solaneae</taxon>
        <taxon>Solanum</taxon>
    </lineage>
</organism>
<dbReference type="Gene3D" id="3.60.10.10">
    <property type="entry name" value="Endonuclease/exonuclease/phosphatase"/>
    <property type="match status" value="1"/>
</dbReference>
<dbReference type="InterPro" id="IPR036691">
    <property type="entry name" value="Endo/exonu/phosph_ase_sf"/>
</dbReference>
<proteinExistence type="predicted"/>